<sequence>MPIATSSPPHVHFFCPFFYISCLVFLCCLSHVAESQIQDQELQVLLQLRQSWHSPSSLC</sequence>
<keyword evidence="1" id="KW-1133">Transmembrane helix</keyword>
<dbReference type="EMBL" id="MU089524">
    <property type="protein sequence ID" value="KAF7851819.1"/>
    <property type="molecule type" value="Genomic_DNA"/>
</dbReference>
<proteinExistence type="predicted"/>
<evidence type="ECO:0000313" key="2">
    <source>
        <dbReference type="EMBL" id="KAF7851819.1"/>
    </source>
</evidence>
<gene>
    <name evidence="2" type="ORF">BT93_L2593</name>
</gene>
<name>A0A8T0D001_CORYI</name>
<reference evidence="2" key="1">
    <citation type="submission" date="2020-05" db="EMBL/GenBank/DDBJ databases">
        <title>WGS assembly of Corymbia citriodora subspecies variegata.</title>
        <authorList>
            <person name="Barry K."/>
            <person name="Hundley H."/>
            <person name="Shu S."/>
            <person name="Jenkins J."/>
            <person name="Grimwood J."/>
            <person name="Baten A."/>
        </authorList>
    </citation>
    <scope>NUCLEOTIDE SEQUENCE</scope>
    <source>
        <strain evidence="2">CV2-018</strain>
    </source>
</reference>
<feature type="transmembrane region" description="Helical" evidence="1">
    <location>
        <begin position="12"/>
        <end position="33"/>
    </location>
</feature>
<protein>
    <submittedName>
        <fullName evidence="2">Uncharacterized protein</fullName>
    </submittedName>
</protein>
<keyword evidence="1" id="KW-0812">Transmembrane</keyword>
<dbReference type="AlphaFoldDB" id="A0A8T0D001"/>
<evidence type="ECO:0000256" key="1">
    <source>
        <dbReference type="SAM" id="Phobius"/>
    </source>
</evidence>
<evidence type="ECO:0000313" key="3">
    <source>
        <dbReference type="Proteomes" id="UP000806378"/>
    </source>
</evidence>
<keyword evidence="1" id="KW-0472">Membrane</keyword>
<dbReference type="Gramene" id="rna-gnl|WGS:JABURB|Cocit.L2593.1">
    <property type="protein sequence ID" value="cds-KAF7851819.1"/>
    <property type="gene ID" value="gene-BT93_L2593"/>
</dbReference>
<dbReference type="Proteomes" id="UP000806378">
    <property type="component" value="Unassembled WGS sequence"/>
</dbReference>
<comment type="caution">
    <text evidence="2">The sequence shown here is derived from an EMBL/GenBank/DDBJ whole genome shotgun (WGS) entry which is preliminary data.</text>
</comment>
<accession>A0A8T0D001</accession>
<keyword evidence="3" id="KW-1185">Reference proteome</keyword>
<organism evidence="2 3">
    <name type="scientific">Corymbia citriodora subsp. variegata</name>
    <dbReference type="NCBI Taxonomy" id="360336"/>
    <lineage>
        <taxon>Eukaryota</taxon>
        <taxon>Viridiplantae</taxon>
        <taxon>Streptophyta</taxon>
        <taxon>Embryophyta</taxon>
        <taxon>Tracheophyta</taxon>
        <taxon>Spermatophyta</taxon>
        <taxon>Magnoliopsida</taxon>
        <taxon>eudicotyledons</taxon>
        <taxon>Gunneridae</taxon>
        <taxon>Pentapetalae</taxon>
        <taxon>rosids</taxon>
        <taxon>malvids</taxon>
        <taxon>Myrtales</taxon>
        <taxon>Myrtaceae</taxon>
        <taxon>Myrtoideae</taxon>
        <taxon>Eucalypteae</taxon>
        <taxon>Corymbia</taxon>
    </lineage>
</organism>